<evidence type="ECO:0000256" key="3">
    <source>
        <dbReference type="ARBA" id="ARBA00022692"/>
    </source>
</evidence>
<evidence type="ECO:0000256" key="6">
    <source>
        <dbReference type="ARBA" id="ARBA00023136"/>
    </source>
</evidence>
<accession>A0A8H7PQB0</accession>
<comment type="similarity">
    <text evidence="2 8">Belongs to the EMP24/GP25L family.</text>
</comment>
<feature type="domain" description="GOLD" evidence="11">
    <location>
        <begin position="32"/>
        <end position="149"/>
    </location>
</feature>
<evidence type="ECO:0000256" key="8">
    <source>
        <dbReference type="RuleBase" id="RU003827"/>
    </source>
</evidence>
<feature type="signal peptide" evidence="10">
    <location>
        <begin position="1"/>
        <end position="22"/>
    </location>
</feature>
<dbReference type="InterPro" id="IPR036598">
    <property type="entry name" value="GOLD_dom_sf"/>
</dbReference>
<comment type="caution">
    <text evidence="12">The sequence shown here is derived from an EMBL/GenBank/DDBJ whole genome shotgun (WGS) entry which is preliminary data.</text>
</comment>
<dbReference type="SUPFAM" id="SSF101576">
    <property type="entry name" value="Supernatant protein factor (SPF), C-terminal domain"/>
    <property type="match status" value="1"/>
</dbReference>
<evidence type="ECO:0000256" key="4">
    <source>
        <dbReference type="ARBA" id="ARBA00022729"/>
    </source>
</evidence>
<evidence type="ECO:0000256" key="7">
    <source>
        <dbReference type="ARBA" id="ARBA00037847"/>
    </source>
</evidence>
<evidence type="ECO:0000313" key="13">
    <source>
        <dbReference type="Proteomes" id="UP000654370"/>
    </source>
</evidence>
<evidence type="ECO:0000256" key="5">
    <source>
        <dbReference type="ARBA" id="ARBA00022989"/>
    </source>
</evidence>
<evidence type="ECO:0000256" key="10">
    <source>
        <dbReference type="SAM" id="SignalP"/>
    </source>
</evidence>
<gene>
    <name evidence="12" type="ORF">INT43_003374</name>
</gene>
<organism evidence="12 13">
    <name type="scientific">Mortierella isabellina</name>
    <name type="common">Filamentous fungus</name>
    <name type="synonym">Umbelopsis isabellina</name>
    <dbReference type="NCBI Taxonomy" id="91625"/>
    <lineage>
        <taxon>Eukaryota</taxon>
        <taxon>Fungi</taxon>
        <taxon>Fungi incertae sedis</taxon>
        <taxon>Mucoromycota</taxon>
        <taxon>Mucoromycotina</taxon>
        <taxon>Umbelopsidomycetes</taxon>
        <taxon>Umbelopsidales</taxon>
        <taxon>Umbelopsidaceae</taxon>
        <taxon>Umbelopsis</taxon>
    </lineage>
</organism>
<dbReference type="Pfam" id="PF01105">
    <property type="entry name" value="EMP24_GP25L"/>
    <property type="match status" value="1"/>
</dbReference>
<comment type="subcellular location">
    <subcellularLocation>
        <location evidence="7">Endomembrane system</location>
        <topology evidence="7">Single-pass membrane protein</topology>
    </subcellularLocation>
    <subcellularLocation>
        <location evidence="1 8">Membrane</location>
        <topology evidence="1 8">Single-pass type I membrane protein</topology>
    </subcellularLocation>
</comment>
<dbReference type="PROSITE" id="PS50866">
    <property type="entry name" value="GOLD"/>
    <property type="match status" value="1"/>
</dbReference>
<feature type="transmembrane region" description="Helical" evidence="9">
    <location>
        <begin position="204"/>
        <end position="224"/>
    </location>
</feature>
<evidence type="ECO:0000259" key="11">
    <source>
        <dbReference type="PROSITE" id="PS50866"/>
    </source>
</evidence>
<proteinExistence type="inferred from homology"/>
<dbReference type="PANTHER" id="PTHR22811">
    <property type="entry name" value="TRANSMEMBRANE EMP24 DOMAIN-CONTAINING PROTEIN"/>
    <property type="match status" value="1"/>
</dbReference>
<evidence type="ECO:0000256" key="9">
    <source>
        <dbReference type="SAM" id="Phobius"/>
    </source>
</evidence>
<keyword evidence="5 9" id="KW-1133">Transmembrane helix</keyword>
<reference evidence="12" key="1">
    <citation type="submission" date="2020-12" db="EMBL/GenBank/DDBJ databases">
        <title>Metabolic potential, ecology and presence of endohyphal bacteria is reflected in genomic diversity of Mucoromycotina.</title>
        <authorList>
            <person name="Muszewska A."/>
            <person name="Okrasinska A."/>
            <person name="Steczkiewicz K."/>
            <person name="Drgas O."/>
            <person name="Orlowska M."/>
            <person name="Perlinska-Lenart U."/>
            <person name="Aleksandrzak-Piekarczyk T."/>
            <person name="Szatraj K."/>
            <person name="Zielenkiewicz U."/>
            <person name="Pilsyk S."/>
            <person name="Malc E."/>
            <person name="Mieczkowski P."/>
            <person name="Kruszewska J.S."/>
            <person name="Biernat P."/>
            <person name="Pawlowska J."/>
        </authorList>
    </citation>
    <scope>NUCLEOTIDE SEQUENCE</scope>
    <source>
        <strain evidence="12">WA0000067209</strain>
    </source>
</reference>
<sequence>MQHSRAVVLLVLLACICQRVASLAINVQADTQECFFEDLDVGDKMTVTFQVPFFFYLTTFKAIVDHRSSSMGQGSAFRALRREMYVGDGGNLDIDFWISDPAERVIKSGIRETTGTHEVIANLKGRYTYCFSNRMSSVSDKSVSFNVHDVQKQGADSVNVDPLEREIRELAESMSAVKDEQEYIVIRERQHRDTAESTNARVKWWSLGQLGLLVGVCFWQIFYLKRFFEVKRVV</sequence>
<keyword evidence="4 10" id="KW-0732">Signal</keyword>
<dbReference type="GO" id="GO:0012505">
    <property type="term" value="C:endomembrane system"/>
    <property type="evidence" value="ECO:0007669"/>
    <property type="project" value="UniProtKB-SubCell"/>
</dbReference>
<keyword evidence="3 8" id="KW-0812">Transmembrane</keyword>
<dbReference type="AlphaFoldDB" id="A0A8H7PQB0"/>
<dbReference type="OrthoDB" id="62956at2759"/>
<name>A0A8H7PQB0_MORIS</name>
<evidence type="ECO:0000256" key="1">
    <source>
        <dbReference type="ARBA" id="ARBA00004479"/>
    </source>
</evidence>
<dbReference type="EMBL" id="JAEPQZ010000008">
    <property type="protein sequence ID" value="KAG2178121.1"/>
    <property type="molecule type" value="Genomic_DNA"/>
</dbReference>
<dbReference type="InterPro" id="IPR015720">
    <property type="entry name" value="Emp24-like"/>
</dbReference>
<dbReference type="SMART" id="SM01190">
    <property type="entry name" value="EMP24_GP25L"/>
    <property type="match status" value="1"/>
</dbReference>
<dbReference type="Proteomes" id="UP000654370">
    <property type="component" value="Unassembled WGS sequence"/>
</dbReference>
<evidence type="ECO:0000256" key="2">
    <source>
        <dbReference type="ARBA" id="ARBA00007104"/>
    </source>
</evidence>
<keyword evidence="13" id="KW-1185">Reference proteome</keyword>
<evidence type="ECO:0000313" key="12">
    <source>
        <dbReference type="EMBL" id="KAG2178121.1"/>
    </source>
</evidence>
<dbReference type="GO" id="GO:0016020">
    <property type="term" value="C:membrane"/>
    <property type="evidence" value="ECO:0007669"/>
    <property type="project" value="UniProtKB-SubCell"/>
</dbReference>
<keyword evidence="6 9" id="KW-0472">Membrane</keyword>
<protein>
    <recommendedName>
        <fullName evidence="11">GOLD domain-containing protein</fullName>
    </recommendedName>
</protein>
<feature type="chain" id="PRO_5034542444" description="GOLD domain-containing protein" evidence="10">
    <location>
        <begin position="23"/>
        <end position="234"/>
    </location>
</feature>
<dbReference type="InterPro" id="IPR009038">
    <property type="entry name" value="GOLD_dom"/>
</dbReference>